<evidence type="ECO:0000313" key="4">
    <source>
        <dbReference type="EMBL" id="VDN01147.1"/>
    </source>
</evidence>
<keyword evidence="2" id="KW-0472">Membrane</keyword>
<evidence type="ECO:0000313" key="6">
    <source>
        <dbReference type="WBParaSite" id="TCLT_0000410001-mRNA-1"/>
    </source>
</evidence>
<keyword evidence="1" id="KW-0963">Cytoplasm</keyword>
<accession>A0A0N5CUY7</accession>
<name>A0A0N5CUY7_THECL</name>
<evidence type="ECO:0000313" key="5">
    <source>
        <dbReference type="Proteomes" id="UP000276776"/>
    </source>
</evidence>
<feature type="transmembrane region" description="Helical" evidence="2">
    <location>
        <begin position="232"/>
        <end position="249"/>
    </location>
</feature>
<reference evidence="4 5" key="2">
    <citation type="submission" date="2018-11" db="EMBL/GenBank/DDBJ databases">
        <authorList>
            <consortium name="Pathogen Informatics"/>
        </authorList>
    </citation>
    <scope>NUCLEOTIDE SEQUENCE [LARGE SCALE GENOMIC DNA]</scope>
</reference>
<dbReference type="InterPro" id="IPR013783">
    <property type="entry name" value="Ig-like_fold"/>
</dbReference>
<dbReference type="InterPro" id="IPR008962">
    <property type="entry name" value="PapD-like_sf"/>
</dbReference>
<gene>
    <name evidence="4" type="ORF">TCLT_LOCUS4089</name>
</gene>
<proteinExistence type="predicted"/>
<keyword evidence="2" id="KW-1133">Transmembrane helix</keyword>
<dbReference type="SUPFAM" id="SSF49354">
    <property type="entry name" value="PapD-like"/>
    <property type="match status" value="1"/>
</dbReference>
<evidence type="ECO:0000256" key="1">
    <source>
        <dbReference type="RuleBase" id="RU003425"/>
    </source>
</evidence>
<keyword evidence="1" id="KW-0206">Cytoskeleton</keyword>
<comment type="function">
    <text evidence="1">Central component in molecular interactions underlying sperm crawling. Forms an extensive filament system that extends from sperm villipoda, along the leading edge of the pseudopod.</text>
</comment>
<dbReference type="Proteomes" id="UP000276776">
    <property type="component" value="Unassembled WGS sequence"/>
</dbReference>
<dbReference type="EMBL" id="UYYF01004275">
    <property type="protein sequence ID" value="VDN01147.1"/>
    <property type="molecule type" value="Genomic_DNA"/>
</dbReference>
<sequence length="253" mass="29072">MATSPKAVLNEMPVEIEPPFPFFTPRPLKENLNKQTANLLVVNTTPFKLIFKIIPNNKDINYIVRPVVGYVTPHGCRFTAVSMSENPSPKKEHDFTYKVVILQTNESFGISAEEFWDKNQLDTDTRRVQEAQFICVEPEHGATHESYRRVIPSIYDITSEKSPSVDYLKRLRRNTNLLDGRAVLSTPAVDSPSYSRRKSRSGRTARTDSDRCFCVCCDPNNYFWQSAKGMRSFFYGFLLSFVLSGFLFLRCKR</sequence>
<dbReference type="AlphaFoldDB" id="A0A0N5CUY7"/>
<dbReference type="Gene3D" id="2.60.40.10">
    <property type="entry name" value="Immunoglobulins"/>
    <property type="match status" value="1"/>
</dbReference>
<dbReference type="OMA" id="KEHDFTY"/>
<organism evidence="6">
    <name type="scientific">Thelazia callipaeda</name>
    <name type="common">Oriental eyeworm</name>
    <name type="synonym">Parasitic nematode</name>
    <dbReference type="NCBI Taxonomy" id="103827"/>
    <lineage>
        <taxon>Eukaryota</taxon>
        <taxon>Metazoa</taxon>
        <taxon>Ecdysozoa</taxon>
        <taxon>Nematoda</taxon>
        <taxon>Chromadorea</taxon>
        <taxon>Rhabditida</taxon>
        <taxon>Spirurina</taxon>
        <taxon>Spiruromorpha</taxon>
        <taxon>Thelazioidea</taxon>
        <taxon>Thelaziidae</taxon>
        <taxon>Thelazia</taxon>
    </lineage>
</organism>
<dbReference type="Pfam" id="PF00635">
    <property type="entry name" value="Motile_Sperm"/>
    <property type="match status" value="1"/>
</dbReference>
<keyword evidence="2" id="KW-0812">Transmembrane</keyword>
<keyword evidence="5" id="KW-1185">Reference proteome</keyword>
<reference evidence="6" key="1">
    <citation type="submission" date="2017-02" db="UniProtKB">
        <authorList>
            <consortium name="WormBaseParasite"/>
        </authorList>
    </citation>
    <scope>IDENTIFICATION</scope>
</reference>
<feature type="domain" description="MSP" evidence="3">
    <location>
        <begin position="13"/>
        <end position="134"/>
    </location>
</feature>
<dbReference type="WBParaSite" id="TCLT_0000410001-mRNA-1">
    <property type="protein sequence ID" value="TCLT_0000410001-mRNA-1"/>
    <property type="gene ID" value="TCLT_0000410001"/>
</dbReference>
<evidence type="ECO:0000259" key="3">
    <source>
        <dbReference type="PROSITE" id="PS50202"/>
    </source>
</evidence>
<protein>
    <recommendedName>
        <fullName evidence="1">Major sperm protein</fullName>
    </recommendedName>
</protein>
<dbReference type="InterPro" id="IPR000535">
    <property type="entry name" value="MSP_dom"/>
</dbReference>
<dbReference type="PROSITE" id="PS50202">
    <property type="entry name" value="MSP"/>
    <property type="match status" value="1"/>
</dbReference>
<evidence type="ECO:0000256" key="2">
    <source>
        <dbReference type="SAM" id="Phobius"/>
    </source>
</evidence>
<dbReference type="OrthoDB" id="5834741at2759"/>